<dbReference type="EMBL" id="HACM01011857">
    <property type="protein sequence ID" value="CRZ12299.1"/>
    <property type="molecule type" value="Transcribed_RNA"/>
</dbReference>
<reference evidence="2" key="1">
    <citation type="submission" date="2015-04" db="EMBL/GenBank/DDBJ databases">
        <title>The genome sequence of the plant pathogenic Rhizarian Plasmodiophora brassicae reveals insights in its biotrophic life cycle and the origin of chitin synthesis.</title>
        <authorList>
            <person name="Schwelm A."/>
            <person name="Fogelqvist J."/>
            <person name="Knaust A."/>
            <person name="Julke S."/>
            <person name="Lilja T."/>
            <person name="Dhandapani V."/>
            <person name="Bonilla-Rosso G."/>
            <person name="Karlsson M."/>
            <person name="Shevchenko A."/>
            <person name="Choi S.R."/>
            <person name="Kim H.G."/>
            <person name="Park J.Y."/>
            <person name="Lim Y.P."/>
            <person name="Ludwig-Muller J."/>
            <person name="Dixelius C."/>
        </authorList>
    </citation>
    <scope>NUCLEOTIDE SEQUENCE</scope>
    <source>
        <tissue evidence="2">Potato root galls</tissue>
    </source>
</reference>
<evidence type="ECO:0000313" key="2">
    <source>
        <dbReference type="EMBL" id="CRZ12299.1"/>
    </source>
</evidence>
<organism evidence="2">
    <name type="scientific">Spongospora subterranea</name>
    <dbReference type="NCBI Taxonomy" id="70186"/>
    <lineage>
        <taxon>Eukaryota</taxon>
        <taxon>Sar</taxon>
        <taxon>Rhizaria</taxon>
        <taxon>Endomyxa</taxon>
        <taxon>Phytomyxea</taxon>
        <taxon>Plasmodiophorida</taxon>
        <taxon>Plasmodiophoridae</taxon>
        <taxon>Spongospora</taxon>
    </lineage>
</organism>
<evidence type="ECO:0000256" key="1">
    <source>
        <dbReference type="SAM" id="MobiDB-lite"/>
    </source>
</evidence>
<feature type="region of interest" description="Disordered" evidence="1">
    <location>
        <begin position="46"/>
        <end position="92"/>
    </location>
</feature>
<protein>
    <submittedName>
        <fullName evidence="2">Uncharacterized protein</fullName>
    </submittedName>
</protein>
<accession>A0A0H5RUA3</accession>
<sequence>MSLVIASSSDSSPDPCPFAIPYIAQHHRRRQRQPFQTSPTQFGLRRTVDGTADGIGSWRPTAPEYRSPHRTCSAASRDPATVLGRSPPPSGALRIPSSRPVCVFLSTSLPVNPIAVPKSPRMCLAPS</sequence>
<name>A0A0H5RUA3_9EUKA</name>
<proteinExistence type="predicted"/>
<dbReference type="AlphaFoldDB" id="A0A0H5RUA3"/>